<gene>
    <name evidence="3" type="ORF">ETAA8_35980</name>
</gene>
<organism evidence="3 4">
    <name type="scientific">Anatilimnocola aggregata</name>
    <dbReference type="NCBI Taxonomy" id="2528021"/>
    <lineage>
        <taxon>Bacteria</taxon>
        <taxon>Pseudomonadati</taxon>
        <taxon>Planctomycetota</taxon>
        <taxon>Planctomycetia</taxon>
        <taxon>Pirellulales</taxon>
        <taxon>Pirellulaceae</taxon>
        <taxon>Anatilimnocola</taxon>
    </lineage>
</organism>
<proteinExistence type="predicted"/>
<keyword evidence="2" id="KW-0732">Signal</keyword>
<evidence type="ECO:0008006" key="5">
    <source>
        <dbReference type="Google" id="ProtNLM"/>
    </source>
</evidence>
<evidence type="ECO:0000313" key="4">
    <source>
        <dbReference type="Proteomes" id="UP000315017"/>
    </source>
</evidence>
<reference evidence="3 4" key="1">
    <citation type="submission" date="2019-02" db="EMBL/GenBank/DDBJ databases">
        <title>Deep-cultivation of Planctomycetes and their phenomic and genomic characterization uncovers novel biology.</title>
        <authorList>
            <person name="Wiegand S."/>
            <person name="Jogler M."/>
            <person name="Boedeker C."/>
            <person name="Pinto D."/>
            <person name="Vollmers J."/>
            <person name="Rivas-Marin E."/>
            <person name="Kohn T."/>
            <person name="Peeters S.H."/>
            <person name="Heuer A."/>
            <person name="Rast P."/>
            <person name="Oberbeckmann S."/>
            <person name="Bunk B."/>
            <person name="Jeske O."/>
            <person name="Meyerdierks A."/>
            <person name="Storesund J.E."/>
            <person name="Kallscheuer N."/>
            <person name="Luecker S."/>
            <person name="Lage O.M."/>
            <person name="Pohl T."/>
            <person name="Merkel B.J."/>
            <person name="Hornburger P."/>
            <person name="Mueller R.-W."/>
            <person name="Bruemmer F."/>
            <person name="Labrenz M."/>
            <person name="Spormann A.M."/>
            <person name="Op den Camp H."/>
            <person name="Overmann J."/>
            <person name="Amann R."/>
            <person name="Jetten M.S.M."/>
            <person name="Mascher T."/>
            <person name="Medema M.H."/>
            <person name="Devos D.P."/>
            <person name="Kaster A.-K."/>
            <person name="Ovreas L."/>
            <person name="Rohde M."/>
            <person name="Galperin M.Y."/>
            <person name="Jogler C."/>
        </authorList>
    </citation>
    <scope>NUCLEOTIDE SEQUENCE [LARGE SCALE GENOMIC DNA]</scope>
    <source>
        <strain evidence="3 4">ETA_A8</strain>
    </source>
</reference>
<feature type="compositionally biased region" description="Low complexity" evidence="1">
    <location>
        <begin position="129"/>
        <end position="147"/>
    </location>
</feature>
<evidence type="ECO:0000256" key="2">
    <source>
        <dbReference type="SAM" id="SignalP"/>
    </source>
</evidence>
<dbReference type="Proteomes" id="UP000315017">
    <property type="component" value="Chromosome"/>
</dbReference>
<feature type="signal peptide" evidence="2">
    <location>
        <begin position="1"/>
        <end position="24"/>
    </location>
</feature>
<dbReference type="EMBL" id="CP036274">
    <property type="protein sequence ID" value="QDU28497.1"/>
    <property type="molecule type" value="Genomic_DNA"/>
</dbReference>
<evidence type="ECO:0000313" key="3">
    <source>
        <dbReference type="EMBL" id="QDU28497.1"/>
    </source>
</evidence>
<name>A0A517YE62_9BACT</name>
<feature type="chain" id="PRO_5022181412" description="Secreted protein" evidence="2">
    <location>
        <begin position="25"/>
        <end position="162"/>
    </location>
</feature>
<evidence type="ECO:0000256" key="1">
    <source>
        <dbReference type="SAM" id="MobiDB-lite"/>
    </source>
</evidence>
<feature type="compositionally biased region" description="Pro residues" evidence="1">
    <location>
        <begin position="91"/>
        <end position="106"/>
    </location>
</feature>
<accession>A0A517YE62</accession>
<dbReference type="RefSeq" id="WP_145090891.1">
    <property type="nucleotide sequence ID" value="NZ_CP036274.1"/>
</dbReference>
<protein>
    <recommendedName>
        <fullName evidence="5">Secreted protein</fullName>
    </recommendedName>
</protein>
<dbReference type="KEGG" id="aagg:ETAA8_35980"/>
<keyword evidence="4" id="KW-1185">Reference proteome</keyword>
<dbReference type="AlphaFoldDB" id="A0A517YE62"/>
<sequence length="162" mass="18032" precursor="true">MKQTIVKIGTLGLLLCTTTLPARADWFNYVVRTSGLGWSSGYHAYDQCPPRPTHGHFPIKHPFAMPGYEMHSGLSSGAHAPYYFEEQAPSTPQPAPTPAEPLPSAPSGPMSERLPDPQARYQPRSRYFEALQAEQQQAYPQQTATRPQETRQARRPSNAPPF</sequence>
<feature type="region of interest" description="Disordered" evidence="1">
    <location>
        <begin position="79"/>
        <end position="162"/>
    </location>
</feature>